<dbReference type="Proteomes" id="UP000247409">
    <property type="component" value="Unassembled WGS sequence"/>
</dbReference>
<dbReference type="AlphaFoldDB" id="A0A2V3IUT1"/>
<gene>
    <name evidence="2" type="ORF">BWQ96_04402</name>
</gene>
<comment type="caution">
    <text evidence="2">The sequence shown here is derived from an EMBL/GenBank/DDBJ whole genome shotgun (WGS) entry which is preliminary data.</text>
</comment>
<evidence type="ECO:0000313" key="2">
    <source>
        <dbReference type="EMBL" id="PXF45865.1"/>
    </source>
</evidence>
<sequence length="169" mass="18875">MTSERVRFTEAHTASTVPAKLRNHSTPVHSSNLHVLRTHPQPLPFGDMTPITECANCLRPLHVNGVLSSICEGSALYCSQNCRWTALLDTSGSRHRRAKRAAAKKGKQKKRRREPLVLNESELITVSHSGAETDDDCNEEDNAIFGYYFNTARRSAFKEGAWDALLMPL</sequence>
<keyword evidence="3" id="KW-1185">Reference proteome</keyword>
<feature type="compositionally biased region" description="Basic residues" evidence="1">
    <location>
        <begin position="95"/>
        <end position="113"/>
    </location>
</feature>
<evidence type="ECO:0000256" key="1">
    <source>
        <dbReference type="SAM" id="MobiDB-lite"/>
    </source>
</evidence>
<protein>
    <submittedName>
        <fullName evidence="2">Uncharacterized protein</fullName>
    </submittedName>
</protein>
<dbReference type="EMBL" id="NBIV01000051">
    <property type="protein sequence ID" value="PXF45865.1"/>
    <property type="molecule type" value="Genomic_DNA"/>
</dbReference>
<proteinExistence type="predicted"/>
<dbReference type="OrthoDB" id="10544095at2759"/>
<reference evidence="2 3" key="1">
    <citation type="journal article" date="2018" name="Mol. Biol. Evol.">
        <title>Analysis of the draft genome of the red seaweed Gracilariopsis chorda provides insights into genome size evolution in Rhodophyta.</title>
        <authorList>
            <person name="Lee J."/>
            <person name="Yang E.C."/>
            <person name="Graf L."/>
            <person name="Yang J.H."/>
            <person name="Qiu H."/>
            <person name="Zel Zion U."/>
            <person name="Chan C.X."/>
            <person name="Stephens T.G."/>
            <person name="Weber A.P.M."/>
            <person name="Boo G.H."/>
            <person name="Boo S.M."/>
            <person name="Kim K.M."/>
            <person name="Shin Y."/>
            <person name="Jung M."/>
            <person name="Lee S.J."/>
            <person name="Yim H.S."/>
            <person name="Lee J.H."/>
            <person name="Bhattacharya D."/>
            <person name="Yoon H.S."/>
        </authorList>
    </citation>
    <scope>NUCLEOTIDE SEQUENCE [LARGE SCALE GENOMIC DNA]</scope>
    <source>
        <strain evidence="2 3">SKKU-2015</strain>
        <tissue evidence="2">Whole body</tissue>
    </source>
</reference>
<feature type="region of interest" description="Disordered" evidence="1">
    <location>
        <begin position="95"/>
        <end position="114"/>
    </location>
</feature>
<accession>A0A2V3IUT1</accession>
<evidence type="ECO:0000313" key="3">
    <source>
        <dbReference type="Proteomes" id="UP000247409"/>
    </source>
</evidence>
<name>A0A2V3IUT1_9FLOR</name>
<organism evidence="2 3">
    <name type="scientific">Gracilariopsis chorda</name>
    <dbReference type="NCBI Taxonomy" id="448386"/>
    <lineage>
        <taxon>Eukaryota</taxon>
        <taxon>Rhodophyta</taxon>
        <taxon>Florideophyceae</taxon>
        <taxon>Rhodymeniophycidae</taxon>
        <taxon>Gracilariales</taxon>
        <taxon>Gracilariaceae</taxon>
        <taxon>Gracilariopsis</taxon>
    </lineage>
</organism>